<dbReference type="OrthoDB" id="6122456at2759"/>
<name>A0A6J8B210_MYTCO</name>
<dbReference type="Proteomes" id="UP000507470">
    <property type="component" value="Unassembled WGS sequence"/>
</dbReference>
<protein>
    <submittedName>
        <fullName evidence="1">Uncharacterized protein</fullName>
    </submittedName>
</protein>
<dbReference type="EMBL" id="CACVKT020002381">
    <property type="protein sequence ID" value="CAC5377616.1"/>
    <property type="molecule type" value="Genomic_DNA"/>
</dbReference>
<dbReference type="AlphaFoldDB" id="A0A6J8B210"/>
<reference evidence="1 2" key="1">
    <citation type="submission" date="2020-06" db="EMBL/GenBank/DDBJ databases">
        <authorList>
            <person name="Li R."/>
            <person name="Bekaert M."/>
        </authorList>
    </citation>
    <scope>NUCLEOTIDE SEQUENCE [LARGE SCALE GENOMIC DNA]</scope>
    <source>
        <strain evidence="2">wild</strain>
    </source>
</reference>
<proteinExistence type="predicted"/>
<organism evidence="1 2">
    <name type="scientific">Mytilus coruscus</name>
    <name type="common">Sea mussel</name>
    <dbReference type="NCBI Taxonomy" id="42192"/>
    <lineage>
        <taxon>Eukaryota</taxon>
        <taxon>Metazoa</taxon>
        <taxon>Spiralia</taxon>
        <taxon>Lophotrochozoa</taxon>
        <taxon>Mollusca</taxon>
        <taxon>Bivalvia</taxon>
        <taxon>Autobranchia</taxon>
        <taxon>Pteriomorphia</taxon>
        <taxon>Mytilida</taxon>
        <taxon>Mytiloidea</taxon>
        <taxon>Mytilidae</taxon>
        <taxon>Mytilinae</taxon>
        <taxon>Mytilus</taxon>
    </lineage>
</organism>
<keyword evidence="2" id="KW-1185">Reference proteome</keyword>
<sequence length="397" mass="44870">MDGMYNNPLNSGVGRTPFQPATQTVYTTAENITTDHNILSINIKNKLCSKHSSLELDPDSGRLHAECTDECSANIPMVKSIGDEYTWAKEVILDLKADNIEVEHLVTDPDSSAYRAAQDLYEEGTTSTQPEHFLDTRHVSENIRKRTKNDKNLLQIMPARTQVKRQKLLNCFSVDLTESRNAELAQARKIYSGNFQKIKCKISHVVDAIVNCYTGNHSSCKKHSFLCDGLQKVWLRGSSLLPKTFKIAHSQLNIDFIRKTGVGELVLLNGTVLEKTRLNINTNFVEGFNRSLRSSLPSNVNFKRNVTGRAHSAAHSVNFGPGESVLELCSALHCEVPVGGSAYIALKEIQKVDILQKQHKKTIQYKQFRSDKRTKLYKLYEKLSEIIEYEKKYFAKM</sequence>
<accession>A0A6J8B210</accession>
<evidence type="ECO:0000313" key="2">
    <source>
        <dbReference type="Proteomes" id="UP000507470"/>
    </source>
</evidence>
<evidence type="ECO:0000313" key="1">
    <source>
        <dbReference type="EMBL" id="CAC5377616.1"/>
    </source>
</evidence>
<gene>
    <name evidence="1" type="ORF">MCOR_13913</name>
</gene>